<gene>
    <name evidence="1" type="ORF">KIN20_026120</name>
</gene>
<dbReference type="EMBL" id="JAHQIW010005335">
    <property type="protein sequence ID" value="KAJ1365706.1"/>
    <property type="molecule type" value="Genomic_DNA"/>
</dbReference>
<comment type="caution">
    <text evidence="1">The sequence shown here is derived from an EMBL/GenBank/DDBJ whole genome shotgun (WGS) entry which is preliminary data.</text>
</comment>
<reference evidence="1" key="1">
    <citation type="submission" date="2021-06" db="EMBL/GenBank/DDBJ databases">
        <title>Parelaphostrongylus tenuis whole genome reference sequence.</title>
        <authorList>
            <person name="Garwood T.J."/>
            <person name="Larsen P.A."/>
            <person name="Fountain-Jones N.M."/>
            <person name="Garbe J.R."/>
            <person name="Macchietto M.G."/>
            <person name="Kania S.A."/>
            <person name="Gerhold R.W."/>
            <person name="Richards J.E."/>
            <person name="Wolf T.M."/>
        </authorList>
    </citation>
    <scope>NUCLEOTIDE SEQUENCE</scope>
    <source>
        <strain evidence="1">MNPRO001-30</strain>
        <tissue evidence="1">Meninges</tissue>
    </source>
</reference>
<evidence type="ECO:0000313" key="2">
    <source>
        <dbReference type="Proteomes" id="UP001196413"/>
    </source>
</evidence>
<keyword evidence="2" id="KW-1185">Reference proteome</keyword>
<evidence type="ECO:0000313" key="1">
    <source>
        <dbReference type="EMBL" id="KAJ1365706.1"/>
    </source>
</evidence>
<name>A0AAD5N9I9_PARTN</name>
<sequence>MVLILIATRRGIDPIQHSPVTNNECPSLGSLEIVRRRAQPLSCNMHGENEKRFECECTEISTVKRSCDENQLKQNSEDAFVVVVVPPSEMLRILCIANYSKHTSDCSPFLQAVRL</sequence>
<protein>
    <submittedName>
        <fullName evidence="1">Uncharacterized protein</fullName>
    </submittedName>
</protein>
<dbReference type="AlphaFoldDB" id="A0AAD5N9I9"/>
<organism evidence="1 2">
    <name type="scientific">Parelaphostrongylus tenuis</name>
    <name type="common">Meningeal worm</name>
    <dbReference type="NCBI Taxonomy" id="148309"/>
    <lineage>
        <taxon>Eukaryota</taxon>
        <taxon>Metazoa</taxon>
        <taxon>Ecdysozoa</taxon>
        <taxon>Nematoda</taxon>
        <taxon>Chromadorea</taxon>
        <taxon>Rhabditida</taxon>
        <taxon>Rhabditina</taxon>
        <taxon>Rhabditomorpha</taxon>
        <taxon>Strongyloidea</taxon>
        <taxon>Metastrongylidae</taxon>
        <taxon>Parelaphostrongylus</taxon>
    </lineage>
</organism>
<accession>A0AAD5N9I9</accession>
<proteinExistence type="predicted"/>
<dbReference type="Proteomes" id="UP001196413">
    <property type="component" value="Unassembled WGS sequence"/>
</dbReference>